<keyword evidence="4" id="KW-0679">Respiratory chain</keyword>
<dbReference type="PANTHER" id="PTHR12219:SF8">
    <property type="entry name" value="NADH DEHYDROGENASE [UBIQUINONE] IRON-SULFUR PROTEIN 4, MITOCHONDRIAL"/>
    <property type="match status" value="1"/>
</dbReference>
<dbReference type="PANTHER" id="PTHR12219">
    <property type="entry name" value="NADH-UBIQUINONE OXIDOREDUCTASE"/>
    <property type="match status" value="1"/>
</dbReference>
<evidence type="ECO:0000256" key="4">
    <source>
        <dbReference type="ARBA" id="ARBA00022660"/>
    </source>
</evidence>
<evidence type="ECO:0000313" key="12">
    <source>
        <dbReference type="Proteomes" id="UP001211065"/>
    </source>
</evidence>
<keyword evidence="7" id="KW-0249">Electron transport</keyword>
<sequence>MFRLGAKLIKPISLQQTRKITTNQYSLVNDDLGIAYLWNLDNAVETVSNKVYHAEILNGAPAEILEKQVRIYQPAKTAMQSGRAGTKFWKLDFDVEDKWENPLMGWTSSSDANQALQLKFRTKEEAMLFAERNGYTYFIHMTKYEELKNEDVEETFNKHISRVDELSTHPTSSSHQNNVNSTQLNHSPPQDGVINHSHYNFSNADGVFSNITAKPEATKPFEELEPPSYDISESEQVPPYFEATVAAATYGEDGEVLVEGMEVGTPFSFIINVIMSMSFDFIGKKMLEESLEPLELASIIYNNNASPHVNLIPTDKHPNYTYNAINNKYYTQVNCSFHPLFSVAATENRQNHDLQNERERIAEEERLRIQEIQLDNLKNESAAFFNESNEFFEALKKTLGPSQVKKNHPYNYIDIEYSVKAMDKLYK</sequence>
<dbReference type="InterPro" id="IPR006885">
    <property type="entry name" value="NADH_UbQ_FeS_4_mit-like"/>
</dbReference>
<evidence type="ECO:0000256" key="5">
    <source>
        <dbReference type="ARBA" id="ARBA00022792"/>
    </source>
</evidence>
<dbReference type="FunFam" id="3.30.160.190:FF:000001">
    <property type="entry name" value="NADH-ubiquinone oxidoreductase 21 kDa subunit mitochondrial"/>
    <property type="match status" value="1"/>
</dbReference>
<evidence type="ECO:0000256" key="7">
    <source>
        <dbReference type="ARBA" id="ARBA00022982"/>
    </source>
</evidence>
<dbReference type="AlphaFoldDB" id="A0AAD5TX38"/>
<keyword evidence="6" id="KW-0809">Transit peptide</keyword>
<dbReference type="EMBL" id="JADGJW010000681">
    <property type="protein sequence ID" value="KAJ3213729.1"/>
    <property type="molecule type" value="Genomic_DNA"/>
</dbReference>
<evidence type="ECO:0000256" key="10">
    <source>
        <dbReference type="SAM" id="Coils"/>
    </source>
</evidence>
<evidence type="ECO:0000256" key="3">
    <source>
        <dbReference type="ARBA" id="ARBA00022448"/>
    </source>
</evidence>
<name>A0AAD5TX38_9FUNG</name>
<keyword evidence="12" id="KW-1185">Reference proteome</keyword>
<comment type="similarity">
    <text evidence="2">Belongs to the complex I NDUFS4 subunit family.</text>
</comment>
<dbReference type="Proteomes" id="UP001211065">
    <property type="component" value="Unassembled WGS sequence"/>
</dbReference>
<gene>
    <name evidence="11" type="ORF">HK099_007218</name>
</gene>
<keyword evidence="5" id="KW-0999">Mitochondrion inner membrane</keyword>
<keyword evidence="3" id="KW-0813">Transport</keyword>
<organism evidence="11 12">
    <name type="scientific">Clydaea vesicula</name>
    <dbReference type="NCBI Taxonomy" id="447962"/>
    <lineage>
        <taxon>Eukaryota</taxon>
        <taxon>Fungi</taxon>
        <taxon>Fungi incertae sedis</taxon>
        <taxon>Chytridiomycota</taxon>
        <taxon>Chytridiomycota incertae sedis</taxon>
        <taxon>Chytridiomycetes</taxon>
        <taxon>Lobulomycetales</taxon>
        <taxon>Lobulomycetaceae</taxon>
        <taxon>Clydaea</taxon>
    </lineage>
</organism>
<reference evidence="11" key="1">
    <citation type="submission" date="2020-05" db="EMBL/GenBank/DDBJ databases">
        <title>Phylogenomic resolution of chytrid fungi.</title>
        <authorList>
            <person name="Stajich J.E."/>
            <person name="Amses K."/>
            <person name="Simmons R."/>
            <person name="Seto K."/>
            <person name="Myers J."/>
            <person name="Bonds A."/>
            <person name="Quandt C.A."/>
            <person name="Barry K."/>
            <person name="Liu P."/>
            <person name="Grigoriev I."/>
            <person name="Longcore J.E."/>
            <person name="James T.Y."/>
        </authorList>
    </citation>
    <scope>NUCLEOTIDE SEQUENCE</scope>
    <source>
        <strain evidence="11">JEL0476</strain>
    </source>
</reference>
<comment type="caution">
    <text evidence="11">The sequence shown here is derived from an EMBL/GenBank/DDBJ whole genome shotgun (WGS) entry which is preliminary data.</text>
</comment>
<evidence type="ECO:0000256" key="6">
    <source>
        <dbReference type="ARBA" id="ARBA00022946"/>
    </source>
</evidence>
<proteinExistence type="inferred from homology"/>
<dbReference type="GO" id="GO:0022900">
    <property type="term" value="P:electron transport chain"/>
    <property type="evidence" value="ECO:0007669"/>
    <property type="project" value="InterPro"/>
</dbReference>
<comment type="subcellular location">
    <subcellularLocation>
        <location evidence="1">Mitochondrion inner membrane</location>
    </subcellularLocation>
</comment>
<evidence type="ECO:0000256" key="8">
    <source>
        <dbReference type="ARBA" id="ARBA00023128"/>
    </source>
</evidence>
<protein>
    <recommendedName>
        <fullName evidence="13">NADH dehydrogenase [ubiquinone] iron-sulfur protein 4, mitochondrial</fullName>
    </recommendedName>
</protein>
<dbReference type="Gene3D" id="3.30.160.190">
    <property type="entry name" value="atu1810 like domain"/>
    <property type="match status" value="1"/>
</dbReference>
<feature type="non-terminal residue" evidence="11">
    <location>
        <position position="427"/>
    </location>
</feature>
<dbReference type="Pfam" id="PF04800">
    <property type="entry name" value="NDUS4"/>
    <property type="match status" value="1"/>
</dbReference>
<evidence type="ECO:0000256" key="2">
    <source>
        <dbReference type="ARBA" id="ARBA00005882"/>
    </source>
</evidence>
<evidence type="ECO:0008006" key="13">
    <source>
        <dbReference type="Google" id="ProtNLM"/>
    </source>
</evidence>
<keyword evidence="9" id="KW-0472">Membrane</keyword>
<accession>A0AAD5TX38</accession>
<feature type="coiled-coil region" evidence="10">
    <location>
        <begin position="344"/>
        <end position="380"/>
    </location>
</feature>
<keyword evidence="8" id="KW-0496">Mitochondrion</keyword>
<dbReference type="GO" id="GO:0005743">
    <property type="term" value="C:mitochondrial inner membrane"/>
    <property type="evidence" value="ECO:0007669"/>
    <property type="project" value="UniProtKB-SubCell"/>
</dbReference>
<evidence type="ECO:0000256" key="1">
    <source>
        <dbReference type="ARBA" id="ARBA00004273"/>
    </source>
</evidence>
<dbReference type="InterPro" id="IPR038532">
    <property type="entry name" value="NDUFS4-like_sf"/>
</dbReference>
<evidence type="ECO:0000256" key="9">
    <source>
        <dbReference type="ARBA" id="ARBA00023136"/>
    </source>
</evidence>
<evidence type="ECO:0000313" key="11">
    <source>
        <dbReference type="EMBL" id="KAJ3213729.1"/>
    </source>
</evidence>
<keyword evidence="10" id="KW-0175">Coiled coil</keyword>